<dbReference type="InterPro" id="IPR036291">
    <property type="entry name" value="NAD(P)-bd_dom_sf"/>
</dbReference>
<dbReference type="CDD" id="cd08267">
    <property type="entry name" value="MDR1"/>
    <property type="match status" value="1"/>
</dbReference>
<dbReference type="SMART" id="SM00829">
    <property type="entry name" value="PKS_ER"/>
    <property type="match status" value="1"/>
</dbReference>
<proteinExistence type="predicted"/>
<evidence type="ECO:0000259" key="1">
    <source>
        <dbReference type="SMART" id="SM00829"/>
    </source>
</evidence>
<dbReference type="InterPro" id="IPR050700">
    <property type="entry name" value="YIM1/Zinc_Alcohol_DH_Fams"/>
</dbReference>
<dbReference type="STRING" id="1194090.SAMN05443144_106159"/>
<evidence type="ECO:0000313" key="3">
    <source>
        <dbReference type="Proteomes" id="UP000184041"/>
    </source>
</evidence>
<dbReference type="OrthoDB" id="648910at2"/>
<dbReference type="SUPFAM" id="SSF51735">
    <property type="entry name" value="NAD(P)-binding Rossmann-fold domains"/>
    <property type="match status" value="1"/>
</dbReference>
<dbReference type="GO" id="GO:0016491">
    <property type="term" value="F:oxidoreductase activity"/>
    <property type="evidence" value="ECO:0007669"/>
    <property type="project" value="InterPro"/>
</dbReference>
<accession>A0A1M4ZWH1</accession>
<dbReference type="Proteomes" id="UP000184041">
    <property type="component" value="Unassembled WGS sequence"/>
</dbReference>
<feature type="domain" description="Enoyl reductase (ER)" evidence="1">
    <location>
        <begin position="10"/>
        <end position="321"/>
    </location>
</feature>
<name>A0A1M4ZWH1_9BACT</name>
<dbReference type="InterPro" id="IPR013154">
    <property type="entry name" value="ADH-like_N"/>
</dbReference>
<dbReference type="PANTHER" id="PTHR11695">
    <property type="entry name" value="ALCOHOL DEHYDROGENASE RELATED"/>
    <property type="match status" value="1"/>
</dbReference>
<dbReference type="EMBL" id="FQUS01000006">
    <property type="protein sequence ID" value="SHF22400.1"/>
    <property type="molecule type" value="Genomic_DNA"/>
</dbReference>
<dbReference type="Pfam" id="PF13602">
    <property type="entry name" value="ADH_zinc_N_2"/>
    <property type="match status" value="1"/>
</dbReference>
<reference evidence="2 3" key="1">
    <citation type="submission" date="2016-11" db="EMBL/GenBank/DDBJ databases">
        <authorList>
            <person name="Jaros S."/>
            <person name="Januszkiewicz K."/>
            <person name="Wedrychowicz H."/>
        </authorList>
    </citation>
    <scope>NUCLEOTIDE SEQUENCE [LARGE SCALE GENOMIC DNA]</scope>
    <source>
        <strain evidence="2 3">DSM 21986</strain>
    </source>
</reference>
<dbReference type="Gene3D" id="3.90.180.10">
    <property type="entry name" value="Medium-chain alcohol dehydrogenases, catalytic domain"/>
    <property type="match status" value="1"/>
</dbReference>
<gene>
    <name evidence="2" type="ORF">SAMN05443144_106159</name>
</gene>
<organism evidence="2 3">
    <name type="scientific">Fodinibius roseus</name>
    <dbReference type="NCBI Taxonomy" id="1194090"/>
    <lineage>
        <taxon>Bacteria</taxon>
        <taxon>Pseudomonadati</taxon>
        <taxon>Balneolota</taxon>
        <taxon>Balneolia</taxon>
        <taxon>Balneolales</taxon>
        <taxon>Balneolaceae</taxon>
        <taxon>Fodinibius</taxon>
    </lineage>
</organism>
<dbReference type="PANTHER" id="PTHR11695:SF648">
    <property type="entry name" value="ZINC-BINDING OXIDOREDUCTASE"/>
    <property type="match status" value="1"/>
</dbReference>
<sequence length="333" mass="35933">MKAAVYERYGDPEVVQIQEIEKPIPGDDDILIKVIATTVSAVDSIFRRGNKMFPRLATGIVHPKIPVLGTELSGVVESVGKKVHEFSPGDPVIADSGTNYGAHAEYLVISKKDPVILKPNNLSFKEAAAVTYGALTALAFLRDNGKVQSGQKVLVLGASGSVGSYAIQLAKHLGAEVTGVCSSGNVQLVRTLGADRVIDYKKESVTDQSGRWDVIFDTVGKYSFPECKHMLTNKGLYLTTVLSFAILGQMVMTSVLRGKKAVLALTGLRPAEQKNSDLAFIKNLIEKGELHPVIDRSYPLDEISKAYSYVDSGRKKGNVVITVALEGGRKYHG</sequence>
<dbReference type="InterPro" id="IPR020843">
    <property type="entry name" value="ER"/>
</dbReference>
<protein>
    <submittedName>
        <fullName evidence="2">NADPH:quinone reductase</fullName>
    </submittedName>
</protein>
<dbReference type="AlphaFoldDB" id="A0A1M4ZWH1"/>
<dbReference type="RefSeq" id="WP_073061654.1">
    <property type="nucleotide sequence ID" value="NZ_FQUS01000006.1"/>
</dbReference>
<dbReference type="InterPro" id="IPR011032">
    <property type="entry name" value="GroES-like_sf"/>
</dbReference>
<dbReference type="Pfam" id="PF08240">
    <property type="entry name" value="ADH_N"/>
    <property type="match status" value="1"/>
</dbReference>
<dbReference type="SUPFAM" id="SSF50129">
    <property type="entry name" value="GroES-like"/>
    <property type="match status" value="1"/>
</dbReference>
<evidence type="ECO:0000313" key="2">
    <source>
        <dbReference type="EMBL" id="SHF22400.1"/>
    </source>
</evidence>
<keyword evidence="3" id="KW-1185">Reference proteome</keyword>
<dbReference type="Gene3D" id="3.40.50.720">
    <property type="entry name" value="NAD(P)-binding Rossmann-like Domain"/>
    <property type="match status" value="1"/>
</dbReference>